<keyword evidence="2" id="KW-1185">Reference proteome</keyword>
<accession>A0A1G8XRV0</accession>
<sequence length="84" mass="9993">MQWQEVRTIYPNQYVLLEILDSHTKDNIQFVDDVALVRAIEDPNEATRLLLSCKNNNVVYHTGQERIAIELRHHPLYRTRKYAD</sequence>
<dbReference type="AlphaFoldDB" id="A0A1G8XRV0"/>
<dbReference type="Proteomes" id="UP000199050">
    <property type="component" value="Unassembled WGS sequence"/>
</dbReference>
<dbReference type="EMBL" id="FNDX01000027">
    <property type="protein sequence ID" value="SDJ92490.1"/>
    <property type="molecule type" value="Genomic_DNA"/>
</dbReference>
<dbReference type="STRING" id="1174501.SAMN05216192_12714"/>
<organism evidence="1 2">
    <name type="scientific">Paenibacillus typhae</name>
    <dbReference type="NCBI Taxonomy" id="1174501"/>
    <lineage>
        <taxon>Bacteria</taxon>
        <taxon>Bacillati</taxon>
        <taxon>Bacillota</taxon>
        <taxon>Bacilli</taxon>
        <taxon>Bacillales</taxon>
        <taxon>Paenibacillaceae</taxon>
        <taxon>Paenibacillus</taxon>
    </lineage>
</organism>
<proteinExistence type="predicted"/>
<reference evidence="2" key="1">
    <citation type="submission" date="2016-10" db="EMBL/GenBank/DDBJ databases">
        <authorList>
            <person name="Varghese N."/>
            <person name="Submissions S."/>
        </authorList>
    </citation>
    <scope>NUCLEOTIDE SEQUENCE [LARGE SCALE GENOMIC DNA]</scope>
    <source>
        <strain evidence="2">CGMCC 1.11012</strain>
    </source>
</reference>
<protein>
    <submittedName>
        <fullName evidence="1">Uncharacterized protein</fullName>
    </submittedName>
</protein>
<evidence type="ECO:0000313" key="1">
    <source>
        <dbReference type="EMBL" id="SDJ92490.1"/>
    </source>
</evidence>
<name>A0A1G8XRV0_9BACL</name>
<gene>
    <name evidence="1" type="ORF">SAMN05216192_12714</name>
</gene>
<evidence type="ECO:0000313" key="2">
    <source>
        <dbReference type="Proteomes" id="UP000199050"/>
    </source>
</evidence>
<dbReference type="OrthoDB" id="5770817at2"/>